<accession>A0A2G8LGZ1</accession>
<dbReference type="InterPro" id="IPR016024">
    <property type="entry name" value="ARM-type_fold"/>
</dbReference>
<dbReference type="SUPFAM" id="SSF48371">
    <property type="entry name" value="ARM repeat"/>
    <property type="match status" value="1"/>
</dbReference>
<dbReference type="GO" id="GO:0034657">
    <property type="term" value="C:GID complex"/>
    <property type="evidence" value="ECO:0007669"/>
    <property type="project" value="TreeGrafter"/>
</dbReference>
<dbReference type="GO" id="GO:0043161">
    <property type="term" value="P:proteasome-mediated ubiquitin-dependent protein catabolic process"/>
    <property type="evidence" value="ECO:0007669"/>
    <property type="project" value="TreeGrafter"/>
</dbReference>
<evidence type="ECO:0000256" key="5">
    <source>
        <dbReference type="ARBA" id="ARBA00023242"/>
    </source>
</evidence>
<comment type="caution">
    <text evidence="6">The sequence shown here is derived from an EMBL/GenBank/DDBJ whole genome shotgun (WGS) entry which is preliminary data.</text>
</comment>
<dbReference type="GO" id="GO:0005737">
    <property type="term" value="C:cytoplasm"/>
    <property type="evidence" value="ECO:0007669"/>
    <property type="project" value="UniProtKB-SubCell"/>
</dbReference>
<evidence type="ECO:0000256" key="2">
    <source>
        <dbReference type="ARBA" id="ARBA00004496"/>
    </source>
</evidence>
<gene>
    <name evidence="6" type="ORF">BSL78_03586</name>
</gene>
<reference evidence="6 7" key="1">
    <citation type="journal article" date="2017" name="PLoS Biol.">
        <title>The sea cucumber genome provides insights into morphological evolution and visceral regeneration.</title>
        <authorList>
            <person name="Zhang X."/>
            <person name="Sun L."/>
            <person name="Yuan J."/>
            <person name="Sun Y."/>
            <person name="Gao Y."/>
            <person name="Zhang L."/>
            <person name="Li S."/>
            <person name="Dai H."/>
            <person name="Hamel J.F."/>
            <person name="Liu C."/>
            <person name="Yu Y."/>
            <person name="Liu S."/>
            <person name="Lin W."/>
            <person name="Guo K."/>
            <person name="Jin S."/>
            <person name="Xu P."/>
            <person name="Storey K.B."/>
            <person name="Huan P."/>
            <person name="Zhang T."/>
            <person name="Zhou Y."/>
            <person name="Zhang J."/>
            <person name="Lin C."/>
            <person name="Li X."/>
            <person name="Xing L."/>
            <person name="Huo D."/>
            <person name="Sun M."/>
            <person name="Wang L."/>
            <person name="Mercier A."/>
            <person name="Li F."/>
            <person name="Yang H."/>
            <person name="Xiang J."/>
        </authorList>
    </citation>
    <scope>NUCLEOTIDE SEQUENCE [LARGE SCALE GENOMIC DNA]</scope>
    <source>
        <strain evidence="6">Shaxun</strain>
        <tissue evidence="6">Muscle</tissue>
    </source>
</reference>
<dbReference type="OrthoDB" id="5559898at2759"/>
<dbReference type="Proteomes" id="UP000230750">
    <property type="component" value="Unassembled WGS sequence"/>
</dbReference>
<comment type="subcellular location">
    <subcellularLocation>
        <location evidence="2">Cytoplasm</location>
    </subcellularLocation>
    <subcellularLocation>
        <location evidence="1">Nucleus</location>
    </subcellularLocation>
</comment>
<evidence type="ECO:0000256" key="3">
    <source>
        <dbReference type="ARBA" id="ARBA00022490"/>
    </source>
</evidence>
<organism evidence="6 7">
    <name type="scientific">Stichopus japonicus</name>
    <name type="common">Sea cucumber</name>
    <dbReference type="NCBI Taxonomy" id="307972"/>
    <lineage>
        <taxon>Eukaryota</taxon>
        <taxon>Metazoa</taxon>
        <taxon>Echinodermata</taxon>
        <taxon>Eleutherozoa</taxon>
        <taxon>Echinozoa</taxon>
        <taxon>Holothuroidea</taxon>
        <taxon>Aspidochirotacea</taxon>
        <taxon>Aspidochirotida</taxon>
        <taxon>Stichopodidae</taxon>
        <taxon>Apostichopus</taxon>
    </lineage>
</organism>
<keyword evidence="4" id="KW-0677">Repeat</keyword>
<dbReference type="InterPro" id="IPR011989">
    <property type="entry name" value="ARM-like"/>
</dbReference>
<dbReference type="GO" id="GO:0005634">
    <property type="term" value="C:nucleus"/>
    <property type="evidence" value="ECO:0007669"/>
    <property type="project" value="UniProtKB-SubCell"/>
</dbReference>
<keyword evidence="3" id="KW-0963">Cytoplasm</keyword>
<sequence>MTAVVMILEGNHPPEVKEQTLCILANIADGNNAKDFIMSNEDILKKLTYYMRHENVKLQVAAVYCINNLVWKEEEGADMRQRKLKEFNVYKQLQSLLTSTHQVLFEKIFSLFFVSRGWHLCTPVLISNEWGESELKHHAPMLISNGWGDESRLHCNSLHNKADEAKMKKFCEIWPRQNQMLKMLKPEKVIK</sequence>
<dbReference type="InterPro" id="IPR038739">
    <property type="entry name" value="ARMC8/Vid28"/>
</dbReference>
<dbReference type="Gene3D" id="1.25.10.10">
    <property type="entry name" value="Leucine-rich Repeat Variant"/>
    <property type="match status" value="1"/>
</dbReference>
<keyword evidence="5" id="KW-0539">Nucleus</keyword>
<protein>
    <submittedName>
        <fullName evidence="6">Putative armadillo repeat-containing protein 8</fullName>
    </submittedName>
</protein>
<dbReference type="PANTHER" id="PTHR15651:SF7">
    <property type="entry name" value="ARMADILLO REPEAT-CONTAINING PROTEIN 8"/>
    <property type="match status" value="1"/>
</dbReference>
<dbReference type="PANTHER" id="PTHR15651">
    <property type="entry name" value="ARMADILLO REPEAT-CONTAINING PROTEIN 8"/>
    <property type="match status" value="1"/>
</dbReference>
<dbReference type="AlphaFoldDB" id="A0A2G8LGZ1"/>
<evidence type="ECO:0000256" key="4">
    <source>
        <dbReference type="ARBA" id="ARBA00022737"/>
    </source>
</evidence>
<evidence type="ECO:0000313" key="7">
    <source>
        <dbReference type="Proteomes" id="UP000230750"/>
    </source>
</evidence>
<proteinExistence type="predicted"/>
<name>A0A2G8LGZ1_STIJA</name>
<evidence type="ECO:0000256" key="1">
    <source>
        <dbReference type="ARBA" id="ARBA00004123"/>
    </source>
</evidence>
<keyword evidence="7" id="KW-1185">Reference proteome</keyword>
<evidence type="ECO:0000313" key="6">
    <source>
        <dbReference type="EMBL" id="PIK59514.1"/>
    </source>
</evidence>
<dbReference type="STRING" id="307972.A0A2G8LGZ1"/>
<dbReference type="EMBL" id="MRZV01000081">
    <property type="protein sequence ID" value="PIK59514.1"/>
    <property type="molecule type" value="Genomic_DNA"/>
</dbReference>